<dbReference type="EMBL" id="LJOY01000088">
    <property type="protein sequence ID" value="OBQ19304.1"/>
    <property type="molecule type" value="Genomic_DNA"/>
</dbReference>
<feature type="transmembrane region" description="Helical" evidence="1">
    <location>
        <begin position="6"/>
        <end position="26"/>
    </location>
</feature>
<reference evidence="2 3" key="1">
    <citation type="submission" date="2015-09" db="EMBL/GenBank/DDBJ databases">
        <title>Whole genome shotgun sequence assembly of Aphanizomenon flos-aquae UKL13.</title>
        <authorList>
            <person name="Driscoll C."/>
        </authorList>
    </citation>
    <scope>NUCLEOTIDE SEQUENCE [LARGE SCALE GENOMIC DNA]</scope>
    <source>
        <strain evidence="2">MDT13</strain>
    </source>
</reference>
<sequence>MTIPTAMILGLLEILGVLTMTVVVIVETVMMVEDLMVVVIVEVEIKSPPPIYLSIKKLSEVNYHEMQ</sequence>
<organism evidence="2 3">
    <name type="scientific">Aphanizomenon flos-aquae LD13</name>
    <dbReference type="NCBI Taxonomy" id="1710894"/>
    <lineage>
        <taxon>Bacteria</taxon>
        <taxon>Bacillati</taxon>
        <taxon>Cyanobacteriota</taxon>
        <taxon>Cyanophyceae</taxon>
        <taxon>Nostocales</taxon>
        <taxon>Aphanizomenonaceae</taxon>
        <taxon>Aphanizomenon</taxon>
    </lineage>
</organism>
<proteinExistence type="predicted"/>
<accession>A0A1B7VJK4</accession>
<keyword evidence="1" id="KW-0812">Transmembrane</keyword>
<evidence type="ECO:0000313" key="2">
    <source>
        <dbReference type="EMBL" id="OBQ19304.1"/>
    </source>
</evidence>
<dbReference type="AlphaFoldDB" id="A0A1B7VJK4"/>
<protein>
    <submittedName>
        <fullName evidence="2">Uncharacterized protein</fullName>
    </submittedName>
</protein>
<keyword evidence="1" id="KW-0472">Membrane</keyword>
<keyword evidence="1" id="KW-1133">Transmembrane helix</keyword>
<dbReference type="Proteomes" id="UP000092382">
    <property type="component" value="Unassembled WGS sequence"/>
</dbReference>
<name>A0A1B7VJK4_APHFL</name>
<gene>
    <name evidence="2" type="ORF">AN481_17815</name>
</gene>
<comment type="caution">
    <text evidence="2">The sequence shown here is derived from an EMBL/GenBank/DDBJ whole genome shotgun (WGS) entry which is preliminary data.</text>
</comment>
<evidence type="ECO:0000256" key="1">
    <source>
        <dbReference type="SAM" id="Phobius"/>
    </source>
</evidence>
<evidence type="ECO:0000313" key="3">
    <source>
        <dbReference type="Proteomes" id="UP000092382"/>
    </source>
</evidence>